<evidence type="ECO:0000313" key="2">
    <source>
        <dbReference type="Proteomes" id="UP000001953"/>
    </source>
</evidence>
<dbReference type="Proteomes" id="UP000001953">
    <property type="component" value="Chromosome"/>
</dbReference>
<dbReference type="HOGENOM" id="CLU_2618419_0_0_5"/>
<organism evidence="1 2">
    <name type="scientific">Nitrobacter hamburgensis (strain DSM 10229 / NCIMB 13809 / X14)</name>
    <dbReference type="NCBI Taxonomy" id="323097"/>
    <lineage>
        <taxon>Bacteria</taxon>
        <taxon>Pseudomonadati</taxon>
        <taxon>Pseudomonadota</taxon>
        <taxon>Alphaproteobacteria</taxon>
        <taxon>Hyphomicrobiales</taxon>
        <taxon>Nitrobacteraceae</taxon>
        <taxon>Nitrobacter</taxon>
    </lineage>
</organism>
<dbReference type="OrthoDB" id="8265449at2"/>
<name>Q1QN37_NITHX</name>
<accession>Q1QN37</accession>
<dbReference type="AlphaFoldDB" id="Q1QN37"/>
<evidence type="ECO:0000313" key="1">
    <source>
        <dbReference type="EMBL" id="ABE62360.1"/>
    </source>
</evidence>
<sequence length="78" mass="8561">MPRHVSFYDESLGRQIEGSYVTDGKVIHAGSGTLGAKSARFGHFGRFRFDQTGQDLIAQDLLSELAHREAQNGHGHGH</sequence>
<reference evidence="1 2" key="1">
    <citation type="submission" date="2006-03" db="EMBL/GenBank/DDBJ databases">
        <title>Complete sequence of chromosome of Nitrobacter hamburgensis X14.</title>
        <authorList>
            <consortium name="US DOE Joint Genome Institute"/>
            <person name="Copeland A."/>
            <person name="Lucas S."/>
            <person name="Lapidus A."/>
            <person name="Barry K."/>
            <person name="Detter J.C."/>
            <person name="Glavina del Rio T."/>
            <person name="Hammon N."/>
            <person name="Israni S."/>
            <person name="Dalin E."/>
            <person name="Tice H."/>
            <person name="Pitluck S."/>
            <person name="Chain P."/>
            <person name="Malfatti S."/>
            <person name="Shin M."/>
            <person name="Vergez L."/>
            <person name="Schmutz J."/>
            <person name="Larimer F."/>
            <person name="Land M."/>
            <person name="Hauser L."/>
            <person name="Kyrpides N."/>
            <person name="Ivanova N."/>
            <person name="Ward B."/>
            <person name="Arp D."/>
            <person name="Klotz M."/>
            <person name="Stein L."/>
            <person name="O'Mullan G."/>
            <person name="Starkenburg S."/>
            <person name="Sayavedra L."/>
            <person name="Poret-Peterson A.T."/>
            <person name="Gentry M.E."/>
            <person name="Bruce D."/>
            <person name="Richardson P."/>
        </authorList>
    </citation>
    <scope>NUCLEOTIDE SEQUENCE [LARGE SCALE GENOMIC DNA]</scope>
    <source>
        <strain evidence="2">DSM 10229 / NCIMB 13809 / X14</strain>
    </source>
</reference>
<proteinExistence type="predicted"/>
<keyword evidence="2" id="KW-1185">Reference proteome</keyword>
<dbReference type="EMBL" id="CP000319">
    <property type="protein sequence ID" value="ABE62360.1"/>
    <property type="molecule type" value="Genomic_DNA"/>
</dbReference>
<dbReference type="RefSeq" id="WP_011510049.1">
    <property type="nucleotide sequence ID" value="NC_007964.1"/>
</dbReference>
<dbReference type="KEGG" id="nha:Nham_1538"/>
<gene>
    <name evidence="1" type="ordered locus">Nham_1538</name>
</gene>
<protein>
    <submittedName>
        <fullName evidence="1">Uncharacterized protein</fullName>
    </submittedName>
</protein>